<keyword evidence="1" id="KW-0472">Membrane</keyword>
<protein>
    <submittedName>
        <fullName evidence="2">Uncharacterized protein</fullName>
    </submittedName>
</protein>
<comment type="caution">
    <text evidence="2">The sequence shown here is derived from an EMBL/GenBank/DDBJ whole genome shotgun (WGS) entry which is preliminary data.</text>
</comment>
<name>A0ABR4PXX9_9HELO</name>
<keyword evidence="1" id="KW-0812">Transmembrane</keyword>
<evidence type="ECO:0000313" key="2">
    <source>
        <dbReference type="EMBL" id="KAL3428239.1"/>
    </source>
</evidence>
<organism evidence="2 3">
    <name type="scientific">Phlyctema vagabunda</name>
    <dbReference type="NCBI Taxonomy" id="108571"/>
    <lineage>
        <taxon>Eukaryota</taxon>
        <taxon>Fungi</taxon>
        <taxon>Dikarya</taxon>
        <taxon>Ascomycota</taxon>
        <taxon>Pezizomycotina</taxon>
        <taxon>Leotiomycetes</taxon>
        <taxon>Helotiales</taxon>
        <taxon>Dermateaceae</taxon>
        <taxon>Phlyctema</taxon>
    </lineage>
</organism>
<dbReference type="EMBL" id="JBFCZG010000001">
    <property type="protein sequence ID" value="KAL3428239.1"/>
    <property type="molecule type" value="Genomic_DNA"/>
</dbReference>
<gene>
    <name evidence="2" type="ORF">PVAG01_01748</name>
</gene>
<accession>A0ABR4PXX9</accession>
<reference evidence="2 3" key="1">
    <citation type="submission" date="2024-06" db="EMBL/GenBank/DDBJ databases">
        <title>Complete genome of Phlyctema vagabunda strain 19-DSS-EL-015.</title>
        <authorList>
            <person name="Fiorenzani C."/>
        </authorList>
    </citation>
    <scope>NUCLEOTIDE SEQUENCE [LARGE SCALE GENOMIC DNA]</scope>
    <source>
        <strain evidence="2 3">19-DSS-EL-015</strain>
    </source>
</reference>
<dbReference type="Proteomes" id="UP001629113">
    <property type="component" value="Unassembled WGS sequence"/>
</dbReference>
<keyword evidence="3" id="KW-1185">Reference proteome</keyword>
<evidence type="ECO:0000313" key="3">
    <source>
        <dbReference type="Proteomes" id="UP001629113"/>
    </source>
</evidence>
<sequence length="176" mass="20021">MYKKDCEFQECRASAIYPNPTPSASLRGSPYKLLDRPHLNNTVDIQVTPLEMTILIASLIVFLLMFIWIIVLTIDISLQYVRGTLFNGGYHAIEGRRYRQDMMRGGDHLEHRMIRRSIVERLARFGMVDAHIALPQDPKTRDVEATAIARDILNFKAGCEGGCQTGVVTRRRSAEQ</sequence>
<evidence type="ECO:0000256" key="1">
    <source>
        <dbReference type="SAM" id="Phobius"/>
    </source>
</evidence>
<keyword evidence="1" id="KW-1133">Transmembrane helix</keyword>
<feature type="transmembrane region" description="Helical" evidence="1">
    <location>
        <begin position="54"/>
        <end position="74"/>
    </location>
</feature>
<proteinExistence type="predicted"/>